<accession>A0A9D1DXI5</accession>
<dbReference type="Gene3D" id="3.50.50.60">
    <property type="entry name" value="FAD/NAD(P)-binding domain"/>
    <property type="match status" value="1"/>
</dbReference>
<dbReference type="InterPro" id="IPR057661">
    <property type="entry name" value="RsdA/BaiN/AoA(So)_Rossmann"/>
</dbReference>
<gene>
    <name evidence="2" type="ORF">IAB37_04555</name>
</gene>
<protein>
    <submittedName>
        <fullName evidence="2">NAD(P)/FAD-dependent oxidoreductase</fullName>
    </submittedName>
</protein>
<feature type="domain" description="RsdA/BaiN/AoA(So)-like Rossmann fold-like" evidence="1">
    <location>
        <begin position="5"/>
        <end position="57"/>
    </location>
</feature>
<dbReference type="EMBL" id="DVHA01000151">
    <property type="protein sequence ID" value="HIR60827.1"/>
    <property type="molecule type" value="Genomic_DNA"/>
</dbReference>
<evidence type="ECO:0000313" key="3">
    <source>
        <dbReference type="Proteomes" id="UP000824241"/>
    </source>
</evidence>
<organism evidence="2 3">
    <name type="scientific">Candidatus Faecivivens stercoravium</name>
    <dbReference type="NCBI Taxonomy" id="2840803"/>
    <lineage>
        <taxon>Bacteria</taxon>
        <taxon>Bacillati</taxon>
        <taxon>Bacillota</taxon>
        <taxon>Clostridia</taxon>
        <taxon>Eubacteriales</taxon>
        <taxon>Oscillospiraceae</taxon>
        <taxon>Oscillospiraceae incertae sedis</taxon>
        <taxon>Candidatus Faecivivens</taxon>
    </lineage>
</organism>
<dbReference type="Proteomes" id="UP000824241">
    <property type="component" value="Unassembled WGS sequence"/>
</dbReference>
<proteinExistence type="predicted"/>
<dbReference type="PANTHER" id="PTHR42887:SF2">
    <property type="entry name" value="OS12G0638800 PROTEIN"/>
    <property type="match status" value="1"/>
</dbReference>
<comment type="caution">
    <text evidence="2">The sequence shown here is derived from an EMBL/GenBank/DDBJ whole genome shotgun (WGS) entry which is preliminary data.</text>
</comment>
<reference evidence="2" key="1">
    <citation type="submission" date="2020-10" db="EMBL/GenBank/DDBJ databases">
        <authorList>
            <person name="Gilroy R."/>
        </authorList>
    </citation>
    <scope>NUCLEOTIDE SEQUENCE</scope>
    <source>
        <strain evidence="2">CHK189-12415</strain>
    </source>
</reference>
<reference evidence="2" key="2">
    <citation type="journal article" date="2021" name="PeerJ">
        <title>Extensive microbial diversity within the chicken gut microbiome revealed by metagenomics and culture.</title>
        <authorList>
            <person name="Gilroy R."/>
            <person name="Ravi A."/>
            <person name="Getino M."/>
            <person name="Pursley I."/>
            <person name="Horton D.L."/>
            <person name="Alikhan N.F."/>
            <person name="Baker D."/>
            <person name="Gharbi K."/>
            <person name="Hall N."/>
            <person name="Watson M."/>
            <person name="Adriaenssens E.M."/>
            <person name="Foster-Nyarko E."/>
            <person name="Jarju S."/>
            <person name="Secka A."/>
            <person name="Antonio M."/>
            <person name="Oren A."/>
            <person name="Chaudhuri R.R."/>
            <person name="La Ragione R."/>
            <person name="Hildebrand F."/>
            <person name="Pallen M.J."/>
        </authorList>
    </citation>
    <scope>NUCLEOTIDE SEQUENCE</scope>
    <source>
        <strain evidence="2">CHK189-12415</strain>
    </source>
</reference>
<dbReference type="PANTHER" id="PTHR42887">
    <property type="entry name" value="OS12G0638800 PROTEIN"/>
    <property type="match status" value="1"/>
</dbReference>
<dbReference type="InterPro" id="IPR004792">
    <property type="entry name" value="BaiN-like"/>
</dbReference>
<dbReference type="Pfam" id="PF03486">
    <property type="entry name" value="HI0933_like"/>
    <property type="match status" value="1"/>
</dbReference>
<name>A0A9D1DXI5_9FIRM</name>
<dbReference type="SUPFAM" id="SSF51905">
    <property type="entry name" value="FAD/NAD(P)-binding domain"/>
    <property type="match status" value="1"/>
</dbReference>
<sequence length="67" mass="6914">EAIVTRGGVSVKEVDPKTMASKKADGLYFAGEILDVDGYTGGFNLTIAFSTAFAAAEAVAERVKSNG</sequence>
<feature type="non-terminal residue" evidence="2">
    <location>
        <position position="1"/>
    </location>
</feature>
<dbReference type="AlphaFoldDB" id="A0A9D1DXI5"/>
<dbReference type="InterPro" id="IPR036188">
    <property type="entry name" value="FAD/NAD-bd_sf"/>
</dbReference>
<evidence type="ECO:0000313" key="2">
    <source>
        <dbReference type="EMBL" id="HIR60827.1"/>
    </source>
</evidence>
<evidence type="ECO:0000259" key="1">
    <source>
        <dbReference type="Pfam" id="PF03486"/>
    </source>
</evidence>